<reference evidence="2 3" key="1">
    <citation type="journal article" date="2018" name="IMA Fungus">
        <title>IMA Genome-F 9: Draft genome sequence of Annulohypoxylon stygium, Aspergillus mulundensis, Berkeleyomyces basicola (syn. Thielaviopsis basicola), Ceratocystis smalleyi, two Cercospora beticola strains, Coleophoma cylindrospora, Fusarium fracticaudum, Phialophora cf. hyalina, and Morchella septimelata.</title>
        <authorList>
            <person name="Wingfield B.D."/>
            <person name="Bills G.F."/>
            <person name="Dong Y."/>
            <person name="Huang W."/>
            <person name="Nel W.J."/>
            <person name="Swalarsk-Parry B.S."/>
            <person name="Vaghefi N."/>
            <person name="Wilken P.M."/>
            <person name="An Z."/>
            <person name="de Beer Z.W."/>
            <person name="De Vos L."/>
            <person name="Chen L."/>
            <person name="Duong T.A."/>
            <person name="Gao Y."/>
            <person name="Hammerbacher A."/>
            <person name="Kikkert J.R."/>
            <person name="Li Y."/>
            <person name="Li H."/>
            <person name="Li K."/>
            <person name="Li Q."/>
            <person name="Liu X."/>
            <person name="Ma X."/>
            <person name="Naidoo K."/>
            <person name="Pethybridge S.J."/>
            <person name="Sun J."/>
            <person name="Steenkamp E.T."/>
            <person name="van der Nest M.A."/>
            <person name="van Wyk S."/>
            <person name="Wingfield M.J."/>
            <person name="Xiong C."/>
            <person name="Yue Q."/>
            <person name="Zhang X."/>
        </authorList>
    </citation>
    <scope>NUCLEOTIDE SEQUENCE [LARGE SCALE GENOMIC DNA]</scope>
    <source>
        <strain evidence="2 3">DSM 5745</strain>
    </source>
</reference>
<dbReference type="Proteomes" id="UP000256690">
    <property type="component" value="Unassembled WGS sequence"/>
</dbReference>
<dbReference type="EMBL" id="PVWQ01000001">
    <property type="protein sequence ID" value="RDW93680.1"/>
    <property type="molecule type" value="Genomic_DNA"/>
</dbReference>
<protein>
    <submittedName>
        <fullName evidence="2">Uncharacterized protein</fullName>
    </submittedName>
</protein>
<name>A0A3D8T557_9EURO</name>
<proteinExistence type="predicted"/>
<keyword evidence="3" id="KW-1185">Reference proteome</keyword>
<accession>A0A3D8T557</accession>
<feature type="compositionally biased region" description="Acidic residues" evidence="1">
    <location>
        <begin position="74"/>
        <end position="91"/>
    </location>
</feature>
<evidence type="ECO:0000313" key="2">
    <source>
        <dbReference type="EMBL" id="RDW93680.1"/>
    </source>
</evidence>
<dbReference type="RefSeq" id="XP_026608863.1">
    <property type="nucleotide sequence ID" value="XM_026743018.1"/>
</dbReference>
<feature type="region of interest" description="Disordered" evidence="1">
    <location>
        <begin position="1"/>
        <end position="110"/>
    </location>
</feature>
<evidence type="ECO:0000256" key="1">
    <source>
        <dbReference type="SAM" id="MobiDB-lite"/>
    </source>
</evidence>
<gene>
    <name evidence="2" type="ORF">DSM5745_01002</name>
</gene>
<dbReference type="AlphaFoldDB" id="A0A3D8T557"/>
<comment type="caution">
    <text evidence="2">The sequence shown here is derived from an EMBL/GenBank/DDBJ whole genome shotgun (WGS) entry which is preliminary data.</text>
</comment>
<dbReference type="GeneID" id="38111372"/>
<sequence length="110" mass="12066">MQPQSENTQYNVTSGSQHRIRPLGRGTLPDMSDVQNDPASEYLEPPAHYARPGWDGTTAGDPFYRSMNVLGGGDEGDDVDAEAEDDDEFGVEPESYEHGIGEEEDEVDSM</sequence>
<organism evidence="2 3">
    <name type="scientific">Aspergillus mulundensis</name>
    <dbReference type="NCBI Taxonomy" id="1810919"/>
    <lineage>
        <taxon>Eukaryota</taxon>
        <taxon>Fungi</taxon>
        <taxon>Dikarya</taxon>
        <taxon>Ascomycota</taxon>
        <taxon>Pezizomycotina</taxon>
        <taxon>Eurotiomycetes</taxon>
        <taxon>Eurotiomycetidae</taxon>
        <taxon>Eurotiales</taxon>
        <taxon>Aspergillaceae</taxon>
        <taxon>Aspergillus</taxon>
        <taxon>Aspergillus subgen. Nidulantes</taxon>
    </lineage>
</organism>
<evidence type="ECO:0000313" key="3">
    <source>
        <dbReference type="Proteomes" id="UP000256690"/>
    </source>
</evidence>
<feature type="compositionally biased region" description="Polar residues" evidence="1">
    <location>
        <begin position="1"/>
        <end position="17"/>
    </location>
</feature>